<comment type="caution">
    <text evidence="2">The sequence shown here is derived from an EMBL/GenBank/DDBJ whole genome shotgun (WGS) entry which is preliminary data.</text>
</comment>
<accession>A0A420I5V7</accession>
<feature type="transmembrane region" description="Helical" evidence="1">
    <location>
        <begin position="6"/>
        <end position="24"/>
    </location>
</feature>
<evidence type="ECO:0000313" key="2">
    <source>
        <dbReference type="EMBL" id="RKF65097.1"/>
    </source>
</evidence>
<reference evidence="2 3" key="1">
    <citation type="journal article" date="2018" name="BMC Genomics">
        <title>Comparative genome analyses reveal sequence features reflecting distinct modes of host-adaptation between dicot and monocot powdery mildew.</title>
        <authorList>
            <person name="Wu Y."/>
            <person name="Ma X."/>
            <person name="Pan Z."/>
            <person name="Kale S.D."/>
            <person name="Song Y."/>
            <person name="King H."/>
            <person name="Zhang Q."/>
            <person name="Presley C."/>
            <person name="Deng X."/>
            <person name="Wei C.I."/>
            <person name="Xiao S."/>
        </authorList>
    </citation>
    <scope>NUCLEOTIDE SEQUENCE [LARGE SCALE GENOMIC DNA]</scope>
    <source>
        <strain evidence="2">UMSG2</strain>
    </source>
</reference>
<keyword evidence="3" id="KW-1185">Reference proteome</keyword>
<protein>
    <submittedName>
        <fullName evidence="2">Uncharacterized protein</fullName>
    </submittedName>
</protein>
<keyword evidence="1" id="KW-0472">Membrane</keyword>
<name>A0A420I5V7_9PEZI</name>
<dbReference type="Proteomes" id="UP000286134">
    <property type="component" value="Unassembled WGS sequence"/>
</dbReference>
<sequence length="47" mass="5157">MRWSSGSLTNVLLSGFLFMLGFGGRKETYGLGSRSIGLGFCNLCERH</sequence>
<gene>
    <name evidence="2" type="ORF">OnM2_c11602o2</name>
</gene>
<organism evidence="2 3">
    <name type="scientific">Erysiphe neolycopersici</name>
    <dbReference type="NCBI Taxonomy" id="212602"/>
    <lineage>
        <taxon>Eukaryota</taxon>
        <taxon>Fungi</taxon>
        <taxon>Dikarya</taxon>
        <taxon>Ascomycota</taxon>
        <taxon>Pezizomycotina</taxon>
        <taxon>Leotiomycetes</taxon>
        <taxon>Erysiphales</taxon>
        <taxon>Erysiphaceae</taxon>
        <taxon>Erysiphe</taxon>
    </lineage>
</organism>
<dbReference type="AlphaFoldDB" id="A0A420I5V7"/>
<evidence type="ECO:0000256" key="1">
    <source>
        <dbReference type="SAM" id="Phobius"/>
    </source>
</evidence>
<evidence type="ECO:0000313" key="3">
    <source>
        <dbReference type="Proteomes" id="UP000286134"/>
    </source>
</evidence>
<proteinExistence type="predicted"/>
<keyword evidence="1" id="KW-1133">Transmembrane helix</keyword>
<dbReference type="EMBL" id="MCFK01001291">
    <property type="protein sequence ID" value="RKF65097.1"/>
    <property type="molecule type" value="Genomic_DNA"/>
</dbReference>
<keyword evidence="1" id="KW-0812">Transmembrane</keyword>